<evidence type="ECO:0000256" key="1">
    <source>
        <dbReference type="SAM" id="MobiDB-lite"/>
    </source>
</evidence>
<feature type="region of interest" description="Disordered" evidence="1">
    <location>
        <begin position="184"/>
        <end position="208"/>
    </location>
</feature>
<proteinExistence type="predicted"/>
<protein>
    <submittedName>
        <fullName evidence="2">Uncharacterized protein</fullName>
    </submittedName>
</protein>
<dbReference type="Proteomes" id="UP000075902">
    <property type="component" value="Unassembled WGS sequence"/>
</dbReference>
<evidence type="ECO:0000313" key="2">
    <source>
        <dbReference type="EnsemblMetazoa" id="AMEC017394-PA"/>
    </source>
</evidence>
<keyword evidence="3" id="KW-1185">Reference proteome</keyword>
<organism evidence="2 3">
    <name type="scientific">Anopheles melas</name>
    <dbReference type="NCBI Taxonomy" id="34690"/>
    <lineage>
        <taxon>Eukaryota</taxon>
        <taxon>Metazoa</taxon>
        <taxon>Ecdysozoa</taxon>
        <taxon>Arthropoda</taxon>
        <taxon>Hexapoda</taxon>
        <taxon>Insecta</taxon>
        <taxon>Pterygota</taxon>
        <taxon>Neoptera</taxon>
        <taxon>Endopterygota</taxon>
        <taxon>Diptera</taxon>
        <taxon>Nematocera</taxon>
        <taxon>Culicoidea</taxon>
        <taxon>Culicidae</taxon>
        <taxon>Anophelinae</taxon>
        <taxon>Anopheles</taxon>
    </lineage>
</organism>
<name>A0A182UBH3_9DIPT</name>
<reference evidence="2" key="2">
    <citation type="submission" date="2020-05" db="UniProtKB">
        <authorList>
            <consortium name="EnsemblMetazoa"/>
        </authorList>
    </citation>
    <scope>IDENTIFICATION</scope>
    <source>
        <strain evidence="2">CM1001059</strain>
    </source>
</reference>
<reference evidence="3" key="1">
    <citation type="submission" date="2014-01" db="EMBL/GenBank/DDBJ databases">
        <title>The Genome Sequence of Anopheles melas CM1001059_A (V2).</title>
        <authorList>
            <consortium name="The Broad Institute Genomics Platform"/>
            <person name="Neafsey D.E."/>
            <person name="Besansky N."/>
            <person name="Howell P."/>
            <person name="Walton C."/>
            <person name="Young S.K."/>
            <person name="Zeng Q."/>
            <person name="Gargeya S."/>
            <person name="Fitzgerald M."/>
            <person name="Haas B."/>
            <person name="Abouelleil A."/>
            <person name="Allen A.W."/>
            <person name="Alvarado L."/>
            <person name="Arachchi H.M."/>
            <person name="Berlin A.M."/>
            <person name="Chapman S.B."/>
            <person name="Gainer-Dewar J."/>
            <person name="Goldberg J."/>
            <person name="Griggs A."/>
            <person name="Gujja S."/>
            <person name="Hansen M."/>
            <person name="Howarth C."/>
            <person name="Imamovic A."/>
            <person name="Ireland A."/>
            <person name="Larimer J."/>
            <person name="McCowan C."/>
            <person name="Murphy C."/>
            <person name="Pearson M."/>
            <person name="Poon T.W."/>
            <person name="Priest M."/>
            <person name="Roberts A."/>
            <person name="Saif S."/>
            <person name="Shea T."/>
            <person name="Sisk P."/>
            <person name="Sykes S."/>
            <person name="Wortman J."/>
            <person name="Nusbaum C."/>
            <person name="Birren B."/>
        </authorList>
    </citation>
    <scope>NUCLEOTIDE SEQUENCE [LARGE SCALE GENOMIC DNA]</scope>
    <source>
        <strain evidence="3">CM1001059</strain>
    </source>
</reference>
<feature type="compositionally biased region" description="Basic and acidic residues" evidence="1">
    <location>
        <begin position="195"/>
        <end position="208"/>
    </location>
</feature>
<sequence length="208" mass="21714">MLGRGRYLGGLKLGLHRGGGLMLATAEYCISGLVTGTVTACVDEVASDWASETLPAVEAAELVATPLLGVSRSPACGVSSFSAAASFRSLSEWAACPFAARWLIEPPSEAIDCSDIDFTSGAFLLLIFGLLLLSSPATLVLLPAHPPLPAPPTDLHQLLVGGARLVDGNAGLFTGGSLERDHTRERLVGTAAQRANKEEEKEMAEYGH</sequence>
<dbReference type="VEuPathDB" id="VectorBase:AMEC017394"/>
<accession>A0A182UBH3</accession>
<dbReference type="AlphaFoldDB" id="A0A182UBH3"/>
<dbReference type="EnsemblMetazoa" id="AMEC017394-RA">
    <property type="protein sequence ID" value="AMEC017394-PA"/>
    <property type="gene ID" value="AMEC017394"/>
</dbReference>
<evidence type="ECO:0000313" key="3">
    <source>
        <dbReference type="Proteomes" id="UP000075902"/>
    </source>
</evidence>